<name>A0ABW0UII9_9ACTN</name>
<organism evidence="2 3">
    <name type="scientific">Streptomyces bullii</name>
    <dbReference type="NCBI Taxonomy" id="349910"/>
    <lineage>
        <taxon>Bacteria</taxon>
        <taxon>Bacillati</taxon>
        <taxon>Actinomycetota</taxon>
        <taxon>Actinomycetes</taxon>
        <taxon>Kitasatosporales</taxon>
        <taxon>Streptomycetaceae</taxon>
        <taxon>Streptomyces</taxon>
    </lineage>
</organism>
<evidence type="ECO:0000256" key="1">
    <source>
        <dbReference type="SAM" id="MobiDB-lite"/>
    </source>
</evidence>
<sequence>MVERATRAAQEERFDSRDLAAVWRAVTPGRWLGALGTNRPRPNGGTVPWQDGADPEELERYVRDAAGTV</sequence>
<evidence type="ECO:0000313" key="2">
    <source>
        <dbReference type="EMBL" id="MFC5632783.1"/>
    </source>
</evidence>
<dbReference type="Proteomes" id="UP001596154">
    <property type="component" value="Unassembled WGS sequence"/>
</dbReference>
<feature type="region of interest" description="Disordered" evidence="1">
    <location>
        <begin position="34"/>
        <end position="55"/>
    </location>
</feature>
<reference evidence="3" key="1">
    <citation type="journal article" date="2019" name="Int. J. Syst. Evol. Microbiol.">
        <title>The Global Catalogue of Microorganisms (GCM) 10K type strain sequencing project: providing services to taxonomists for standard genome sequencing and annotation.</title>
        <authorList>
            <consortium name="The Broad Institute Genomics Platform"/>
            <consortium name="The Broad Institute Genome Sequencing Center for Infectious Disease"/>
            <person name="Wu L."/>
            <person name="Ma J."/>
        </authorList>
    </citation>
    <scope>NUCLEOTIDE SEQUENCE [LARGE SCALE GENOMIC DNA]</scope>
    <source>
        <strain evidence="3">CGMCC 4.7248</strain>
    </source>
</reference>
<proteinExistence type="predicted"/>
<accession>A0ABW0UII9</accession>
<dbReference type="RefSeq" id="WP_381016740.1">
    <property type="nucleotide sequence ID" value="NZ_JBHSNY010000001.1"/>
</dbReference>
<evidence type="ECO:0000313" key="3">
    <source>
        <dbReference type="Proteomes" id="UP001596154"/>
    </source>
</evidence>
<gene>
    <name evidence="2" type="ORF">ACFPZJ_03050</name>
</gene>
<comment type="caution">
    <text evidence="2">The sequence shown here is derived from an EMBL/GenBank/DDBJ whole genome shotgun (WGS) entry which is preliminary data.</text>
</comment>
<dbReference type="EMBL" id="JBHSNY010000001">
    <property type="protein sequence ID" value="MFC5632783.1"/>
    <property type="molecule type" value="Genomic_DNA"/>
</dbReference>
<keyword evidence="3" id="KW-1185">Reference proteome</keyword>
<protein>
    <submittedName>
        <fullName evidence="2">Uncharacterized protein</fullName>
    </submittedName>
</protein>